<evidence type="ECO:0000256" key="4">
    <source>
        <dbReference type="ARBA" id="ARBA00023136"/>
    </source>
</evidence>
<comment type="caution">
    <text evidence="5">The sequence shown here is derived from an EMBL/GenBank/DDBJ whole genome shotgun (WGS) entry which is preliminary data.</text>
</comment>
<evidence type="ECO:0000256" key="2">
    <source>
        <dbReference type="ARBA" id="ARBA00022692"/>
    </source>
</evidence>
<sequence length="90" mass="9785">MTQNGKTSKNKGKEGKKGDNQKVSFHKLFAFADYKDIILMTLGTICSIANGVCQPLMSLIFGDVINSFGSTNTDLVVHAVSKGYPLFKLI</sequence>
<dbReference type="Proteomes" id="UP001370490">
    <property type="component" value="Unassembled WGS sequence"/>
</dbReference>
<evidence type="ECO:0000256" key="3">
    <source>
        <dbReference type="ARBA" id="ARBA00022989"/>
    </source>
</evidence>
<reference evidence="5 6" key="1">
    <citation type="submission" date="2023-12" db="EMBL/GenBank/DDBJ databases">
        <title>A high-quality genome assembly for Dillenia turbinata (Dilleniales).</title>
        <authorList>
            <person name="Chanderbali A."/>
        </authorList>
    </citation>
    <scope>NUCLEOTIDE SEQUENCE [LARGE SCALE GENOMIC DNA]</scope>
    <source>
        <strain evidence="5">LSX21</strain>
        <tissue evidence="5">Leaf</tissue>
    </source>
</reference>
<organism evidence="5 6">
    <name type="scientific">Dillenia turbinata</name>
    <dbReference type="NCBI Taxonomy" id="194707"/>
    <lineage>
        <taxon>Eukaryota</taxon>
        <taxon>Viridiplantae</taxon>
        <taxon>Streptophyta</taxon>
        <taxon>Embryophyta</taxon>
        <taxon>Tracheophyta</taxon>
        <taxon>Spermatophyta</taxon>
        <taxon>Magnoliopsida</taxon>
        <taxon>eudicotyledons</taxon>
        <taxon>Gunneridae</taxon>
        <taxon>Pentapetalae</taxon>
        <taxon>Dilleniales</taxon>
        <taxon>Dilleniaceae</taxon>
        <taxon>Dillenia</taxon>
    </lineage>
</organism>
<evidence type="ECO:0000313" key="5">
    <source>
        <dbReference type="EMBL" id="KAK6928924.1"/>
    </source>
</evidence>
<name>A0AAN8VC87_9MAGN</name>
<keyword evidence="6" id="KW-1185">Reference proteome</keyword>
<keyword evidence="3" id="KW-1133">Transmembrane helix</keyword>
<comment type="subcellular location">
    <subcellularLocation>
        <location evidence="1">Membrane</location>
        <topology evidence="1">Multi-pass membrane protein</topology>
    </subcellularLocation>
</comment>
<protein>
    <submittedName>
        <fullName evidence="5">Uncharacterized protein</fullName>
    </submittedName>
</protein>
<dbReference type="GO" id="GO:0042626">
    <property type="term" value="F:ATPase-coupled transmembrane transporter activity"/>
    <property type="evidence" value="ECO:0007669"/>
    <property type="project" value="TreeGrafter"/>
</dbReference>
<dbReference type="GO" id="GO:0005524">
    <property type="term" value="F:ATP binding"/>
    <property type="evidence" value="ECO:0007669"/>
    <property type="project" value="InterPro"/>
</dbReference>
<dbReference type="Gene3D" id="1.20.1560.10">
    <property type="entry name" value="ABC transporter type 1, transmembrane domain"/>
    <property type="match status" value="1"/>
</dbReference>
<dbReference type="InterPro" id="IPR036640">
    <property type="entry name" value="ABC1_TM_sf"/>
</dbReference>
<dbReference type="GO" id="GO:0005886">
    <property type="term" value="C:plasma membrane"/>
    <property type="evidence" value="ECO:0007669"/>
    <property type="project" value="TreeGrafter"/>
</dbReference>
<dbReference type="EMBL" id="JBAMMX010000013">
    <property type="protein sequence ID" value="KAK6928924.1"/>
    <property type="molecule type" value="Genomic_DNA"/>
</dbReference>
<dbReference type="AlphaFoldDB" id="A0AAN8VC87"/>
<evidence type="ECO:0000256" key="1">
    <source>
        <dbReference type="ARBA" id="ARBA00004141"/>
    </source>
</evidence>
<dbReference type="InterPro" id="IPR039421">
    <property type="entry name" value="Type_1_exporter"/>
</dbReference>
<evidence type="ECO:0000313" key="6">
    <source>
        <dbReference type="Proteomes" id="UP001370490"/>
    </source>
</evidence>
<dbReference type="PANTHER" id="PTHR24222">
    <property type="entry name" value="ABC TRANSPORTER B FAMILY"/>
    <property type="match status" value="1"/>
</dbReference>
<keyword evidence="2" id="KW-0812">Transmembrane</keyword>
<accession>A0AAN8VC87</accession>
<dbReference type="SUPFAM" id="SSF90123">
    <property type="entry name" value="ABC transporter transmembrane region"/>
    <property type="match status" value="1"/>
</dbReference>
<dbReference type="PANTHER" id="PTHR24222:SF50">
    <property type="entry name" value="ABC TRANSPORTER B FAMILY MEMBER 9-LIKE ISOFORM X2"/>
    <property type="match status" value="1"/>
</dbReference>
<keyword evidence="4" id="KW-0472">Membrane</keyword>
<gene>
    <name evidence="5" type="ORF">RJ641_005129</name>
</gene>
<proteinExistence type="predicted"/>